<organism evidence="13 14">
    <name type="scientific">Tropicimonas sediminicola</name>
    <dbReference type="NCBI Taxonomy" id="1031541"/>
    <lineage>
        <taxon>Bacteria</taxon>
        <taxon>Pseudomonadati</taxon>
        <taxon>Pseudomonadota</taxon>
        <taxon>Alphaproteobacteria</taxon>
        <taxon>Rhodobacterales</taxon>
        <taxon>Roseobacteraceae</taxon>
        <taxon>Tropicimonas</taxon>
    </lineage>
</organism>
<keyword evidence="3 8" id="KW-0812">Transmembrane</keyword>
<evidence type="ECO:0000256" key="8">
    <source>
        <dbReference type="HAMAP-Rule" id="MF_01430"/>
    </source>
</evidence>
<sequence length="801" mass="88909">MHKKDTGGASRHARRNRKGGLTPARTLAIVSLFPVMTGIFPVETSAQSYRFSNVDIQGNQRVDPATIVTYAGIGPGQAVSAAELNDAYQNIAASGLFEKVELVPSGNTLVIKVTEFPTINVVAFEGNRRLNDEVLTQIVQSQSRRVYSPSTAEADAAAIADAYRESGRLAAAVSPKIIRRSDNRVDLVFEIQEGRVSEIERLSFVGNGTYSDSRLRRVLATKQAGLIRQVINRDTFVADRIEFDKQLLTDFYRSRGFIDFQVLSVTSELDRNRKGYLLTFNVREGQRYRIGNVSVSSEVPGIDMDAYLKATRLRSGGVYSPVPIDTDIARLERLAVDQSLNFIRIEPRLNRNDRNLTIDVEYVISRGPRVFVERIDIEGNTATLDKVIRRQFDTVEGDPFNPREVREGAERIRALGFFADSEVVPREGTRPDQVIVDVNVEEQPTGSLGFGLGYSTDSGVGINFSFSETNFLGRGQSLGASLGFTDSTSVFGFNFVEPAFLGRDVTFGIASYYRETEQDNSDYDTDNGLFRPSFTFPLNELARFGVRFAYDYSRIYNVDTGTEDDPDTDEDEFETGSSYVLQQEEEMGGLSSFSAGYTISYSTLDDGLDPTAGVGLFFSQDFGYREDEASYVRTEATLRARKAIWNEEVTLRAELEAGGVVFSGGDSRITERYSLSNKIRGFEANGVGPRDLNVENEDVLGGNYFAVARFEADFPLGLPEEYGLNGGVFWDIGSVWGLDETSGGPNGDDEVDDDFALRSAAGVSLFWDTAIGPLRFNFSRPLIKEDYDEEQNFEFTVSTRF</sequence>
<evidence type="ECO:0000256" key="7">
    <source>
        <dbReference type="ARBA" id="ARBA00023237"/>
    </source>
</evidence>
<evidence type="ECO:0000259" key="12">
    <source>
        <dbReference type="PROSITE" id="PS51779"/>
    </source>
</evidence>
<evidence type="ECO:0000256" key="3">
    <source>
        <dbReference type="ARBA" id="ARBA00022692"/>
    </source>
</evidence>
<dbReference type="Gene3D" id="3.10.20.310">
    <property type="entry name" value="membrane protein fhac"/>
    <property type="match status" value="5"/>
</dbReference>
<dbReference type="AlphaFoldDB" id="A0A239HE66"/>
<evidence type="ECO:0000256" key="5">
    <source>
        <dbReference type="ARBA" id="ARBA00022737"/>
    </source>
</evidence>
<feature type="region of interest" description="Disordered" evidence="10">
    <location>
        <begin position="1"/>
        <end position="20"/>
    </location>
</feature>
<dbReference type="PIRSF" id="PIRSF006076">
    <property type="entry name" value="OM_assembly_OMP85"/>
    <property type="match status" value="1"/>
</dbReference>
<feature type="domain" description="POTRA" evidence="12">
    <location>
        <begin position="117"/>
        <end position="194"/>
    </location>
</feature>
<dbReference type="PANTHER" id="PTHR12815">
    <property type="entry name" value="SORTING AND ASSEMBLY MACHINERY SAMM50 PROTEIN FAMILY MEMBER"/>
    <property type="match status" value="1"/>
</dbReference>
<dbReference type="NCBIfam" id="TIGR03303">
    <property type="entry name" value="OM_YaeT"/>
    <property type="match status" value="1"/>
</dbReference>
<keyword evidence="5 8" id="KW-0677">Repeat</keyword>
<dbReference type="PROSITE" id="PS51779">
    <property type="entry name" value="POTRA"/>
    <property type="match status" value="3"/>
</dbReference>
<evidence type="ECO:0000256" key="6">
    <source>
        <dbReference type="ARBA" id="ARBA00023136"/>
    </source>
</evidence>
<keyword evidence="4 8" id="KW-0732">Signal</keyword>
<proteinExistence type="inferred from homology"/>
<evidence type="ECO:0000256" key="4">
    <source>
        <dbReference type="ARBA" id="ARBA00022729"/>
    </source>
</evidence>
<accession>A0A239HE66</accession>
<name>A0A239HE66_9RHOB</name>
<dbReference type="Proteomes" id="UP000198426">
    <property type="component" value="Unassembled WGS sequence"/>
</dbReference>
<feature type="domain" description="POTRA" evidence="12">
    <location>
        <begin position="49"/>
        <end position="116"/>
    </location>
</feature>
<comment type="subcellular location">
    <subcellularLocation>
        <location evidence="8">Cell outer membrane</location>
    </subcellularLocation>
    <subcellularLocation>
        <location evidence="1">Membrane</location>
    </subcellularLocation>
</comment>
<protein>
    <recommendedName>
        <fullName evidence="8 9">Outer membrane protein assembly factor BamA</fullName>
    </recommendedName>
</protein>
<dbReference type="GO" id="GO:0051205">
    <property type="term" value="P:protein insertion into membrane"/>
    <property type="evidence" value="ECO:0007669"/>
    <property type="project" value="UniProtKB-UniRule"/>
</dbReference>
<reference evidence="13 14" key="1">
    <citation type="submission" date="2017-06" db="EMBL/GenBank/DDBJ databases">
        <authorList>
            <person name="Kim H.J."/>
            <person name="Triplett B.A."/>
        </authorList>
    </citation>
    <scope>NUCLEOTIDE SEQUENCE [LARGE SCALE GENOMIC DNA]</scope>
    <source>
        <strain evidence="13 14">DSM 29339</strain>
    </source>
</reference>
<keyword evidence="11" id="KW-1133">Transmembrane helix</keyword>
<comment type="function">
    <text evidence="8">Part of the outer membrane protein assembly complex, which is involved in assembly and insertion of beta-barrel proteins into the outer membrane.</text>
</comment>
<keyword evidence="14" id="KW-1185">Reference proteome</keyword>
<dbReference type="InterPro" id="IPR000184">
    <property type="entry name" value="Bac_surfAg_D15"/>
</dbReference>
<keyword evidence="6 8" id="KW-0472">Membrane</keyword>
<dbReference type="GO" id="GO:0043165">
    <property type="term" value="P:Gram-negative-bacterium-type cell outer membrane assembly"/>
    <property type="evidence" value="ECO:0007669"/>
    <property type="project" value="UniProtKB-UniRule"/>
</dbReference>
<gene>
    <name evidence="8" type="primary">bamA</name>
    <name evidence="13" type="ORF">SAMN05421757_103374</name>
</gene>
<dbReference type="HAMAP" id="MF_01430">
    <property type="entry name" value="OM_assembly_BamA"/>
    <property type="match status" value="1"/>
</dbReference>
<evidence type="ECO:0000256" key="9">
    <source>
        <dbReference type="NCBIfam" id="TIGR03303"/>
    </source>
</evidence>
<dbReference type="InterPro" id="IPR034746">
    <property type="entry name" value="POTRA"/>
</dbReference>
<dbReference type="PANTHER" id="PTHR12815:SF23">
    <property type="entry name" value="OUTER MEMBRANE PROTEIN ASSEMBLY FACTOR BAMA"/>
    <property type="match status" value="1"/>
</dbReference>
<evidence type="ECO:0000313" key="13">
    <source>
        <dbReference type="EMBL" id="SNS79640.1"/>
    </source>
</evidence>
<feature type="transmembrane region" description="Helical" evidence="11">
    <location>
        <begin position="21"/>
        <end position="42"/>
    </location>
</feature>
<evidence type="ECO:0000256" key="1">
    <source>
        <dbReference type="ARBA" id="ARBA00004370"/>
    </source>
</evidence>
<dbReference type="GO" id="GO:0009279">
    <property type="term" value="C:cell outer membrane"/>
    <property type="evidence" value="ECO:0007669"/>
    <property type="project" value="UniProtKB-SubCell"/>
</dbReference>
<evidence type="ECO:0000256" key="11">
    <source>
        <dbReference type="SAM" id="Phobius"/>
    </source>
</evidence>
<dbReference type="Pfam" id="PF07244">
    <property type="entry name" value="POTRA"/>
    <property type="match status" value="4"/>
</dbReference>
<dbReference type="InterPro" id="IPR023707">
    <property type="entry name" value="OM_assembly_BamA"/>
</dbReference>
<comment type="subunit">
    <text evidence="8">Part of the Bam complex.</text>
</comment>
<keyword evidence="7 8" id="KW-0998">Cell outer membrane</keyword>
<evidence type="ECO:0000256" key="10">
    <source>
        <dbReference type="SAM" id="MobiDB-lite"/>
    </source>
</evidence>
<evidence type="ECO:0000313" key="14">
    <source>
        <dbReference type="Proteomes" id="UP000198426"/>
    </source>
</evidence>
<dbReference type="Gene3D" id="2.40.160.50">
    <property type="entry name" value="membrane protein fhac: a member of the omp85/tpsb transporter family"/>
    <property type="match status" value="1"/>
</dbReference>
<feature type="domain" description="POTRA" evidence="12">
    <location>
        <begin position="370"/>
        <end position="443"/>
    </location>
</feature>
<keyword evidence="2 8" id="KW-1134">Transmembrane beta strand</keyword>
<comment type="similarity">
    <text evidence="8">Belongs to the BamA family.</text>
</comment>
<dbReference type="InterPro" id="IPR010827">
    <property type="entry name" value="BamA/TamA_POTRA"/>
</dbReference>
<dbReference type="EMBL" id="FZOY01000003">
    <property type="protein sequence ID" value="SNS79640.1"/>
    <property type="molecule type" value="Genomic_DNA"/>
</dbReference>
<dbReference type="InterPro" id="IPR039910">
    <property type="entry name" value="D15-like"/>
</dbReference>
<evidence type="ECO:0000256" key="2">
    <source>
        <dbReference type="ARBA" id="ARBA00022452"/>
    </source>
</evidence>
<dbReference type="Pfam" id="PF01103">
    <property type="entry name" value="Omp85"/>
    <property type="match status" value="1"/>
</dbReference>